<evidence type="ECO:0000259" key="2">
    <source>
        <dbReference type="SMART" id="SM00778"/>
    </source>
</evidence>
<gene>
    <name evidence="3" type="ORF">FYK55_17835</name>
</gene>
<dbReference type="SUPFAM" id="SSF57783">
    <property type="entry name" value="Zinc beta-ribbon"/>
    <property type="match status" value="1"/>
</dbReference>
<proteinExistence type="predicted"/>
<keyword evidence="4" id="KW-1185">Reference proteome</keyword>
<sequence length="418" mass="45937">MRSFRTRHCAMPLTNRIGTVSPAKSLRPVRGDQSMWRQRGSGRRVDSRDGFSSSYSARVISMPYIHADRVRSAAAGSWRSLLTGVGIPALILDGRNHPCPKCGGRDRFAAFADFDRRGAVHCRRCFTRGCSPPPGDGIQTMRWWLGLSFGDAIKQLADSLGICDEGGPGNSIDGTPVAPRSTSTLPYRRPAADAVDIDRMTQFAKEAHRRLTGLVLRRLAESLGVTCDALRSLRVGLTSDGRCSTWPMRDASWRVIGVRLATLPWGQADAAKWSYPRSHSGLFLARGMRIRRRLFVTEGASDTASAIGMGLSAVGRPNCASSSEMLFQFIDQQRPQRVTVVADHDPPGLEGASRLVAALRRRSIDADFLVPPLYLMDLRAWCNSGADRDAVYLAPTRTIRLGPVQTSFQFLNDETSFV</sequence>
<dbReference type="EMBL" id="VWOX01000010">
    <property type="protein sequence ID" value="KAA5541426.1"/>
    <property type="molecule type" value="Genomic_DNA"/>
</dbReference>
<feature type="domain" description="DNA primase/helicase Gp4 N-terminal Bacteriophage T7-like" evidence="2">
    <location>
        <begin position="94"/>
        <end position="138"/>
    </location>
</feature>
<dbReference type="SMART" id="SM00778">
    <property type="entry name" value="Prim_Zn_Ribbon"/>
    <property type="match status" value="1"/>
</dbReference>
<feature type="region of interest" description="Disordered" evidence="1">
    <location>
        <begin position="27"/>
        <end position="49"/>
    </location>
</feature>
<organism evidence="3 4">
    <name type="scientific">Roseiconus nitratireducens</name>
    <dbReference type="NCBI Taxonomy" id="2605748"/>
    <lineage>
        <taxon>Bacteria</taxon>
        <taxon>Pseudomonadati</taxon>
        <taxon>Planctomycetota</taxon>
        <taxon>Planctomycetia</taxon>
        <taxon>Pirellulales</taxon>
        <taxon>Pirellulaceae</taxon>
        <taxon>Roseiconus</taxon>
    </lineage>
</organism>
<dbReference type="InterPro" id="IPR013237">
    <property type="entry name" value="Phage_T7_Gp4_N"/>
</dbReference>
<evidence type="ECO:0000256" key="1">
    <source>
        <dbReference type="SAM" id="MobiDB-lite"/>
    </source>
</evidence>
<dbReference type="GO" id="GO:0008270">
    <property type="term" value="F:zinc ion binding"/>
    <property type="evidence" value="ECO:0007669"/>
    <property type="project" value="InterPro"/>
</dbReference>
<dbReference type="Pfam" id="PF08273">
    <property type="entry name" value="Zn_Ribbon_Prim"/>
    <property type="match status" value="1"/>
</dbReference>
<dbReference type="Proteomes" id="UP000324479">
    <property type="component" value="Unassembled WGS sequence"/>
</dbReference>
<name>A0A5M6D3G1_9BACT</name>
<reference evidence="3 4" key="1">
    <citation type="submission" date="2019-08" db="EMBL/GenBank/DDBJ databases">
        <authorList>
            <person name="Dhanesh K."/>
            <person name="Kumar G."/>
            <person name="Sasikala C."/>
            <person name="Venkata Ramana C."/>
        </authorList>
    </citation>
    <scope>NUCLEOTIDE SEQUENCE [LARGE SCALE GENOMIC DNA]</scope>
    <source>
        <strain evidence="3 4">JC645</strain>
    </source>
</reference>
<dbReference type="Gene3D" id="3.40.1360.10">
    <property type="match status" value="1"/>
</dbReference>
<dbReference type="AlphaFoldDB" id="A0A5M6D3G1"/>
<protein>
    <recommendedName>
        <fullName evidence="2">DNA primase/helicase Gp4 N-terminal Bacteriophage T7-like domain-containing protein</fullName>
    </recommendedName>
</protein>
<accession>A0A5M6D3G1</accession>
<evidence type="ECO:0000313" key="4">
    <source>
        <dbReference type="Proteomes" id="UP000324479"/>
    </source>
</evidence>
<dbReference type="GO" id="GO:0004386">
    <property type="term" value="F:helicase activity"/>
    <property type="evidence" value="ECO:0007669"/>
    <property type="project" value="InterPro"/>
</dbReference>
<evidence type="ECO:0000313" key="3">
    <source>
        <dbReference type="EMBL" id="KAA5541426.1"/>
    </source>
</evidence>
<comment type="caution">
    <text evidence="3">The sequence shown here is derived from an EMBL/GenBank/DDBJ whole genome shotgun (WGS) entry which is preliminary data.</text>
</comment>